<comment type="caution">
    <text evidence="3">The sequence shown here is derived from an EMBL/GenBank/DDBJ whole genome shotgun (WGS) entry which is preliminary data.</text>
</comment>
<dbReference type="Proteomes" id="UP000070352">
    <property type="component" value="Unassembled WGS sequence"/>
</dbReference>
<dbReference type="OrthoDB" id="1489951at2"/>
<dbReference type="Gene3D" id="3.40.50.1400">
    <property type="match status" value="2"/>
</dbReference>
<dbReference type="Pfam" id="PF01903">
    <property type="entry name" value="CbiX"/>
    <property type="match status" value="2"/>
</dbReference>
<dbReference type="PANTHER" id="PTHR33542">
    <property type="entry name" value="SIROHYDROCHLORIN FERROCHELATASE, CHLOROPLASTIC"/>
    <property type="match status" value="1"/>
</dbReference>
<organism evidence="3 4">
    <name type="scientific">Tepidibacillus decaturensis</name>
    <dbReference type="NCBI Taxonomy" id="1413211"/>
    <lineage>
        <taxon>Bacteria</taxon>
        <taxon>Bacillati</taxon>
        <taxon>Bacillota</taxon>
        <taxon>Bacilli</taxon>
        <taxon>Bacillales</taxon>
        <taxon>Bacillaceae</taxon>
        <taxon>Tepidibacillus</taxon>
    </lineage>
</organism>
<evidence type="ECO:0000313" key="4">
    <source>
        <dbReference type="Proteomes" id="UP000070352"/>
    </source>
</evidence>
<dbReference type="SUPFAM" id="SSF53800">
    <property type="entry name" value="Chelatase"/>
    <property type="match status" value="2"/>
</dbReference>
<dbReference type="GO" id="GO:0046872">
    <property type="term" value="F:metal ion binding"/>
    <property type="evidence" value="ECO:0007669"/>
    <property type="project" value="UniProtKB-KW"/>
</dbReference>
<keyword evidence="4" id="KW-1185">Reference proteome</keyword>
<evidence type="ECO:0000256" key="2">
    <source>
        <dbReference type="ARBA" id="ARBA00023239"/>
    </source>
</evidence>
<dbReference type="GO" id="GO:0016829">
    <property type="term" value="F:lyase activity"/>
    <property type="evidence" value="ECO:0007669"/>
    <property type="project" value="UniProtKB-KW"/>
</dbReference>
<dbReference type="InterPro" id="IPR050963">
    <property type="entry name" value="Sirohydro_Cobaltochel/CbiX"/>
</dbReference>
<dbReference type="InterPro" id="IPR002762">
    <property type="entry name" value="CbiX-like"/>
</dbReference>
<reference evidence="3 4" key="1">
    <citation type="submission" date="2016-02" db="EMBL/GenBank/DDBJ databases">
        <title>Draft Genome for Tepidibacillus decaturensis nov. sp. Strain Z9, an Anaerobic, Moderately Thermophilic and Heterotrophic Bacterium from Deep Subsurface of the Illinois Basin, USA.</title>
        <authorList>
            <person name="Dong Y."/>
            <person name="Chang J.Y."/>
            <person name="Sanford R."/>
            <person name="Fouke B.W."/>
        </authorList>
    </citation>
    <scope>NUCLEOTIDE SEQUENCE [LARGE SCALE GENOMIC DNA]</scope>
    <source>
        <strain evidence="3 4">Z9</strain>
    </source>
</reference>
<evidence type="ECO:0000313" key="3">
    <source>
        <dbReference type="EMBL" id="KXG42645.1"/>
    </source>
</evidence>
<keyword evidence="2" id="KW-0456">Lyase</keyword>
<proteinExistence type="predicted"/>
<accession>A0A135L126</accession>
<sequence length="235" mass="27188">MEKAVWVIAHGSRNKHWVELVDHEIRKVKSDYPIVTSFLEKVEGRLINDGINQLQELRAKEVFVIPMFVSSGSTHIEETKSILFNHSNRLHFHFGSCMDDHFYVVQHMINQAMQLSVNPEEEALLLIAHGSDESIFHERWERILTSLVKQLKEQTDYALVHYATFLPHTIEKQLNQLNGLTTIVVPMFLSKGLFTDQKIPKAIEGYPVKYKGEAYLPSSWIAKWIESLIETFQSV</sequence>
<name>A0A135L126_9BACI</name>
<keyword evidence="1" id="KW-0479">Metal-binding</keyword>
<gene>
    <name evidence="3" type="ORF">U473_00230</name>
</gene>
<dbReference type="RefSeq" id="WP_068722294.1">
    <property type="nucleotide sequence ID" value="NZ_LSKU01000001.1"/>
</dbReference>
<dbReference type="AlphaFoldDB" id="A0A135L126"/>
<evidence type="ECO:0000256" key="1">
    <source>
        <dbReference type="ARBA" id="ARBA00022723"/>
    </source>
</evidence>
<dbReference type="STRING" id="1413211.U473_00230"/>
<evidence type="ECO:0008006" key="5">
    <source>
        <dbReference type="Google" id="ProtNLM"/>
    </source>
</evidence>
<dbReference type="EMBL" id="LSKU01000001">
    <property type="protein sequence ID" value="KXG42645.1"/>
    <property type="molecule type" value="Genomic_DNA"/>
</dbReference>
<protein>
    <recommendedName>
        <fullName evidence="5">Cobalamin biosynthesis protein CbiX</fullName>
    </recommendedName>
</protein>
<dbReference type="PANTHER" id="PTHR33542:SF3">
    <property type="entry name" value="SIROHYDROCHLORIN FERROCHELATASE, CHLOROPLASTIC"/>
    <property type="match status" value="1"/>
</dbReference>